<evidence type="ECO:0000256" key="3">
    <source>
        <dbReference type="SAM" id="SignalP"/>
    </source>
</evidence>
<organism evidence="4 5">
    <name type="scientific">Exidia glandulosa HHB12029</name>
    <dbReference type="NCBI Taxonomy" id="1314781"/>
    <lineage>
        <taxon>Eukaryota</taxon>
        <taxon>Fungi</taxon>
        <taxon>Dikarya</taxon>
        <taxon>Basidiomycota</taxon>
        <taxon>Agaricomycotina</taxon>
        <taxon>Agaricomycetes</taxon>
        <taxon>Auriculariales</taxon>
        <taxon>Exidiaceae</taxon>
        <taxon>Exidia</taxon>
    </lineage>
</organism>
<gene>
    <name evidence="4" type="ORF">EXIGLDRAFT_747600</name>
</gene>
<dbReference type="EMBL" id="KV425941">
    <property type="protein sequence ID" value="KZV96594.1"/>
    <property type="molecule type" value="Genomic_DNA"/>
</dbReference>
<sequence length="211" mass="22195">MPRLLLLLLLFGALLVSVSAKPRVKRNGTATRTTSAVQARQATRERILGRADKLVMANLFGREDCSIPQPSTGACTCGLPYTLCGPSHPISVSNLLTSIRSTDNCGGCEQPCTGANPGCCGACGNACDEEELCCSGECIAQDDENCGVCGGECFPGDTCCGGQCSFTEFDDDHCGDCGTQCFFPYSCYFGGCENFERRRELVGEGSGSGLE</sequence>
<comment type="similarity">
    <text evidence="1">Belongs to the STIG1 family.</text>
</comment>
<evidence type="ECO:0008006" key="6">
    <source>
        <dbReference type="Google" id="ProtNLM"/>
    </source>
</evidence>
<dbReference type="AlphaFoldDB" id="A0A165KN18"/>
<dbReference type="PANTHER" id="PTHR33227">
    <property type="entry name" value="STIGMA-SPECIFIC STIG1-LIKE PROTEIN 3"/>
    <property type="match status" value="1"/>
</dbReference>
<evidence type="ECO:0000313" key="4">
    <source>
        <dbReference type="EMBL" id="KZV96594.1"/>
    </source>
</evidence>
<keyword evidence="2 3" id="KW-0732">Signal</keyword>
<dbReference type="InParanoid" id="A0A165KN18"/>
<name>A0A165KN18_EXIGL</name>
<dbReference type="Proteomes" id="UP000077266">
    <property type="component" value="Unassembled WGS sequence"/>
</dbReference>
<dbReference type="OrthoDB" id="439917at2759"/>
<dbReference type="PANTHER" id="PTHR33227:SF48">
    <property type="entry name" value="STIGMA-SPECIFIC STIG1-LIKE PROTEIN 4"/>
    <property type="match status" value="1"/>
</dbReference>
<evidence type="ECO:0000256" key="1">
    <source>
        <dbReference type="ARBA" id="ARBA00006010"/>
    </source>
</evidence>
<accession>A0A165KN18</accession>
<proteinExistence type="inferred from homology"/>
<reference evidence="4 5" key="1">
    <citation type="journal article" date="2016" name="Mol. Biol. Evol.">
        <title>Comparative Genomics of Early-Diverging Mushroom-Forming Fungi Provides Insights into the Origins of Lignocellulose Decay Capabilities.</title>
        <authorList>
            <person name="Nagy L.G."/>
            <person name="Riley R."/>
            <person name="Tritt A."/>
            <person name="Adam C."/>
            <person name="Daum C."/>
            <person name="Floudas D."/>
            <person name="Sun H."/>
            <person name="Yadav J.S."/>
            <person name="Pangilinan J."/>
            <person name="Larsson K.H."/>
            <person name="Matsuura K."/>
            <person name="Barry K."/>
            <person name="Labutti K."/>
            <person name="Kuo R."/>
            <person name="Ohm R.A."/>
            <person name="Bhattacharya S.S."/>
            <person name="Shirouzu T."/>
            <person name="Yoshinaga Y."/>
            <person name="Martin F.M."/>
            <person name="Grigoriev I.V."/>
            <person name="Hibbett D.S."/>
        </authorList>
    </citation>
    <scope>NUCLEOTIDE SEQUENCE [LARGE SCALE GENOMIC DNA]</scope>
    <source>
        <strain evidence="4 5">HHB12029</strain>
    </source>
</reference>
<dbReference type="InterPro" id="IPR006969">
    <property type="entry name" value="Stig-like"/>
</dbReference>
<feature type="chain" id="PRO_5007861083" description="Stig1-domain-containing protein" evidence="3">
    <location>
        <begin position="21"/>
        <end position="211"/>
    </location>
</feature>
<evidence type="ECO:0000256" key="2">
    <source>
        <dbReference type="ARBA" id="ARBA00022729"/>
    </source>
</evidence>
<dbReference type="Pfam" id="PF04885">
    <property type="entry name" value="Stig1"/>
    <property type="match status" value="1"/>
</dbReference>
<evidence type="ECO:0000313" key="5">
    <source>
        <dbReference type="Proteomes" id="UP000077266"/>
    </source>
</evidence>
<feature type="signal peptide" evidence="3">
    <location>
        <begin position="1"/>
        <end position="20"/>
    </location>
</feature>
<protein>
    <recommendedName>
        <fullName evidence="6">Stig1-domain-containing protein</fullName>
    </recommendedName>
</protein>
<keyword evidence="5" id="KW-1185">Reference proteome</keyword>